<feature type="region of interest" description="Disordered" evidence="3">
    <location>
        <begin position="656"/>
        <end position="702"/>
    </location>
</feature>
<feature type="domain" description="Ras-GEF" evidence="5">
    <location>
        <begin position="190"/>
        <end position="417"/>
    </location>
</feature>
<dbReference type="EMBL" id="CAJOBC010005631">
    <property type="protein sequence ID" value="CAF3870381.1"/>
    <property type="molecule type" value="Genomic_DNA"/>
</dbReference>
<dbReference type="Proteomes" id="UP000681722">
    <property type="component" value="Unassembled WGS sequence"/>
</dbReference>
<dbReference type="Gene3D" id="1.10.840.10">
    <property type="entry name" value="Ras guanine-nucleotide exchange factors catalytic domain"/>
    <property type="match status" value="1"/>
</dbReference>
<evidence type="ECO:0000256" key="1">
    <source>
        <dbReference type="ARBA" id="ARBA00022658"/>
    </source>
</evidence>
<accession>A0A814PHH4</accession>
<keyword evidence="4" id="KW-0732">Signal</keyword>
<dbReference type="AlphaFoldDB" id="A0A814PHH4"/>
<evidence type="ECO:0000313" key="7">
    <source>
        <dbReference type="EMBL" id="CAF1105742.1"/>
    </source>
</evidence>
<feature type="compositionally biased region" description="Acidic residues" evidence="3">
    <location>
        <begin position="800"/>
        <end position="813"/>
    </location>
</feature>
<evidence type="ECO:0000313" key="8">
    <source>
        <dbReference type="EMBL" id="CAF3870381.1"/>
    </source>
</evidence>
<feature type="compositionally biased region" description="Low complexity" evidence="3">
    <location>
        <begin position="673"/>
        <end position="683"/>
    </location>
</feature>
<dbReference type="EMBL" id="CAJNOQ010005631">
    <property type="protein sequence ID" value="CAF1105742.1"/>
    <property type="molecule type" value="Genomic_DNA"/>
</dbReference>
<organism evidence="7 9">
    <name type="scientific">Didymodactylos carnosus</name>
    <dbReference type="NCBI Taxonomy" id="1234261"/>
    <lineage>
        <taxon>Eukaryota</taxon>
        <taxon>Metazoa</taxon>
        <taxon>Spiralia</taxon>
        <taxon>Gnathifera</taxon>
        <taxon>Rotifera</taxon>
        <taxon>Eurotatoria</taxon>
        <taxon>Bdelloidea</taxon>
        <taxon>Philodinida</taxon>
        <taxon>Philodinidae</taxon>
        <taxon>Didymodactylos</taxon>
    </lineage>
</organism>
<dbReference type="CDD" id="cd00155">
    <property type="entry name" value="RasGEF"/>
    <property type="match status" value="1"/>
</dbReference>
<dbReference type="OrthoDB" id="21144at2759"/>
<proteinExistence type="predicted"/>
<evidence type="ECO:0000256" key="3">
    <source>
        <dbReference type="SAM" id="MobiDB-lite"/>
    </source>
</evidence>
<dbReference type="SMART" id="SM00314">
    <property type="entry name" value="RA"/>
    <property type="match status" value="1"/>
</dbReference>
<feature type="signal peptide" evidence="4">
    <location>
        <begin position="1"/>
        <end position="18"/>
    </location>
</feature>
<dbReference type="PANTHER" id="PTHR23113">
    <property type="entry name" value="GUANINE NUCLEOTIDE EXCHANGE FACTOR"/>
    <property type="match status" value="1"/>
</dbReference>
<feature type="chain" id="PRO_5036225512" evidence="4">
    <location>
        <begin position="19"/>
        <end position="813"/>
    </location>
</feature>
<feature type="region of interest" description="Disordered" evidence="3">
    <location>
        <begin position="588"/>
        <end position="643"/>
    </location>
</feature>
<dbReference type="InterPro" id="IPR008937">
    <property type="entry name" value="Ras-like_GEF"/>
</dbReference>
<evidence type="ECO:0000256" key="2">
    <source>
        <dbReference type="PROSITE-ProRule" id="PRU00168"/>
    </source>
</evidence>
<keyword evidence="9" id="KW-1185">Reference proteome</keyword>
<dbReference type="PROSITE" id="PS50009">
    <property type="entry name" value="RASGEF_CAT"/>
    <property type="match status" value="1"/>
</dbReference>
<feature type="compositionally biased region" description="Low complexity" evidence="3">
    <location>
        <begin position="542"/>
        <end position="553"/>
    </location>
</feature>
<feature type="compositionally biased region" description="Low complexity" evidence="3">
    <location>
        <begin position="656"/>
        <end position="665"/>
    </location>
</feature>
<dbReference type="GO" id="GO:0005085">
    <property type="term" value="F:guanyl-nucleotide exchange factor activity"/>
    <property type="evidence" value="ECO:0007669"/>
    <property type="project" value="UniProtKB-KW"/>
</dbReference>
<dbReference type="PANTHER" id="PTHR23113:SF249">
    <property type="entry name" value="RAP GUANINE NUCLEOTIDE EXCHANGE FACTOR 6"/>
    <property type="match status" value="1"/>
</dbReference>
<comment type="caution">
    <text evidence="7">The sequence shown here is derived from an EMBL/GenBank/DDBJ whole genome shotgun (WGS) entry which is preliminary data.</text>
</comment>
<feature type="compositionally biased region" description="Low complexity" evidence="3">
    <location>
        <begin position="608"/>
        <end position="640"/>
    </location>
</feature>
<dbReference type="Pfam" id="PF00617">
    <property type="entry name" value="RasGEF"/>
    <property type="match status" value="1"/>
</dbReference>
<dbReference type="InterPro" id="IPR000159">
    <property type="entry name" value="RA_dom"/>
</dbReference>
<feature type="region of interest" description="Disordered" evidence="3">
    <location>
        <begin position="536"/>
        <end position="556"/>
    </location>
</feature>
<protein>
    <submittedName>
        <fullName evidence="7">Uncharacterized protein</fullName>
    </submittedName>
</protein>
<dbReference type="InterPro" id="IPR023578">
    <property type="entry name" value="Ras_GEF_dom_sf"/>
</dbReference>
<dbReference type="PROSITE" id="PS50200">
    <property type="entry name" value="RA"/>
    <property type="match status" value="1"/>
</dbReference>
<keyword evidence="1 2" id="KW-0344">Guanine-nucleotide releasing factor</keyword>
<feature type="region of interest" description="Disordered" evidence="3">
    <location>
        <begin position="499"/>
        <end position="520"/>
    </location>
</feature>
<feature type="domain" description="Ras-associating" evidence="6">
    <location>
        <begin position="61"/>
        <end position="165"/>
    </location>
</feature>
<dbReference type="GO" id="GO:0007265">
    <property type="term" value="P:Ras protein signal transduction"/>
    <property type="evidence" value="ECO:0007669"/>
    <property type="project" value="TreeGrafter"/>
</dbReference>
<dbReference type="CDD" id="cd01785">
    <property type="entry name" value="RA_PDZ-GEF1"/>
    <property type="match status" value="1"/>
</dbReference>
<dbReference type="GO" id="GO:0016324">
    <property type="term" value="C:apical plasma membrane"/>
    <property type="evidence" value="ECO:0007669"/>
    <property type="project" value="TreeGrafter"/>
</dbReference>
<reference evidence="7" key="1">
    <citation type="submission" date="2021-02" db="EMBL/GenBank/DDBJ databases">
        <authorList>
            <person name="Nowell W R."/>
        </authorList>
    </citation>
    <scope>NUCLEOTIDE SEQUENCE</scope>
</reference>
<dbReference type="Proteomes" id="UP000663829">
    <property type="component" value="Unassembled WGS sequence"/>
</dbReference>
<evidence type="ECO:0000313" key="9">
    <source>
        <dbReference type="Proteomes" id="UP000663829"/>
    </source>
</evidence>
<dbReference type="SUPFAM" id="SSF48366">
    <property type="entry name" value="Ras GEF"/>
    <property type="match status" value="1"/>
</dbReference>
<dbReference type="SMART" id="SM00147">
    <property type="entry name" value="RasGEF"/>
    <property type="match status" value="1"/>
</dbReference>
<evidence type="ECO:0000259" key="6">
    <source>
        <dbReference type="PROSITE" id="PS50200"/>
    </source>
</evidence>
<dbReference type="InterPro" id="IPR036964">
    <property type="entry name" value="RASGEF_cat_dom_sf"/>
</dbReference>
<feature type="region of interest" description="Disordered" evidence="3">
    <location>
        <begin position="763"/>
        <end position="813"/>
    </location>
</feature>
<gene>
    <name evidence="7" type="ORF">GPM918_LOCUS18977</name>
    <name evidence="8" type="ORF">SRO942_LOCUS18974</name>
</gene>
<feature type="compositionally biased region" description="Polar residues" evidence="3">
    <location>
        <begin position="763"/>
        <end position="783"/>
    </location>
</feature>
<name>A0A814PHH4_9BILA</name>
<evidence type="ECO:0000259" key="5">
    <source>
        <dbReference type="PROSITE" id="PS50009"/>
    </source>
</evidence>
<evidence type="ECO:0000256" key="4">
    <source>
        <dbReference type="SAM" id="SignalP"/>
    </source>
</evidence>
<dbReference type="InterPro" id="IPR001895">
    <property type="entry name" value="RASGEF_cat_dom"/>
</dbReference>
<sequence>MTLSFHLIITLELDTAVTESILDTSVSSQKSLNRSSSNPDLSQHKALSSSTSLANDDVDNSAFIVKVYRSDQSFKYFPVHKDTTAKQVVMLAITEFGIADQSSRLSCREFDLLRQSIFYDDMCYSLCEVSAENGVIKQKRLPDHIDNLPERLSLNARYYLKNNHSTETLVPDQLAHELIREAQINFLQLDALEICAQLTLRDFALFKSIQPTEYIDHVFKLNSLYGSPHLDKFLKLPNEEMYWIITEIVREQNIVRRSKIIKHFIKIAKCCKDMKNFNSMFAIVSGLDHKAVQRLQTTWERIPDKYKKMFEELKSLLDLSRNMSVYRNLLKSEFIMPPIIPMFPVCMKDLTFIHLGNQSEDDGLINFEKLRMLAKEIRHITGMASSSYDITNMFDSPTSHSHVFGNSTDTFGTIKRTHTGIRLSVLANAKRLYDEALMVKKVKTYLSNADVIQDESKLIDLANQCEPDGASPIIGTLASLSIPEEDEDFYVVGASAVDNETNNNSEHKSNPPSSPSAAASPSFSLVNAFLQNVSTLKRRGPSPSASSLSSNSSYDRRAGQLPKFDLYTGTQSPDAMNKLLQLSDSNRVKPRAPQKPFYHHPASPLPPTSSISITNPTSDSLASTSATTLSSTPTSPPLLTFHKRSVPNIKIALTSESSSLNPSSQRPKHHQRQQPQHHSNSNSLIDQPLRGSPISYDGDSGRGSLNSTNECIVDNNCITNGMIGGNHSSSNSTTSESTVFDSYSSKYSNLKLRPPLPMSMSVTTISQSQKARNWMKRSQSQNESDTDTNRSSSTSVEQNDLLELDYDEQVTAV</sequence>